<dbReference type="InterPro" id="IPR036388">
    <property type="entry name" value="WH-like_DNA-bd_sf"/>
</dbReference>
<evidence type="ECO:0000256" key="5">
    <source>
        <dbReference type="ARBA" id="ARBA00022679"/>
    </source>
</evidence>
<reference evidence="12" key="1">
    <citation type="submission" date="2016-11" db="EMBL/GenBank/DDBJ databases">
        <authorList>
            <person name="Varghese N."/>
            <person name="Submissions S."/>
        </authorList>
    </citation>
    <scope>NUCLEOTIDE SEQUENCE [LARGE SCALE GENOMIC DNA]</scope>
    <source>
        <strain evidence="12">DSM 11792</strain>
    </source>
</reference>
<evidence type="ECO:0000313" key="12">
    <source>
        <dbReference type="Proteomes" id="UP000184196"/>
    </source>
</evidence>
<dbReference type="RefSeq" id="WP_073166413.1">
    <property type="nucleotide sequence ID" value="NZ_FQUW01000030.1"/>
</dbReference>
<dbReference type="GO" id="GO:0003908">
    <property type="term" value="F:methylated-DNA-[protein]-cysteine S-methyltransferase activity"/>
    <property type="evidence" value="ECO:0007669"/>
    <property type="project" value="UniProtKB-EC"/>
</dbReference>
<evidence type="ECO:0000256" key="4">
    <source>
        <dbReference type="ARBA" id="ARBA00022603"/>
    </source>
</evidence>
<dbReference type="InterPro" id="IPR014048">
    <property type="entry name" value="MethylDNA_cys_MeTrfase_DNA-bd"/>
</dbReference>
<name>A0A1M5BRG3_9FIRM</name>
<dbReference type="FunFam" id="1.10.10.10:FF:000214">
    <property type="entry name" value="Methylated-DNA--protein-cysteine methyltransferase"/>
    <property type="match status" value="1"/>
</dbReference>
<dbReference type="CDD" id="cd06445">
    <property type="entry name" value="ATase"/>
    <property type="match status" value="1"/>
</dbReference>
<comment type="similarity">
    <text evidence="2">Belongs to the MGMT family.</text>
</comment>
<accession>A0A1M5BRG3</accession>
<dbReference type="InterPro" id="IPR036217">
    <property type="entry name" value="MethylDNA_cys_MeTrfase_DNAb"/>
</dbReference>
<dbReference type="InterPro" id="IPR001497">
    <property type="entry name" value="MethylDNA_cys_MeTrfase_AS"/>
</dbReference>
<keyword evidence="5 11" id="KW-0808">Transferase</keyword>
<keyword evidence="6" id="KW-0227">DNA damage</keyword>
<gene>
    <name evidence="11" type="ORF">SAMN02745218_02297</name>
</gene>
<keyword evidence="12" id="KW-1185">Reference proteome</keyword>
<comment type="catalytic activity">
    <reaction evidence="1">
        <text>a 4-O-methyl-thymidine in DNA + L-cysteinyl-[protein] = a thymidine in DNA + S-methyl-L-cysteinyl-[protein]</text>
        <dbReference type="Rhea" id="RHEA:53428"/>
        <dbReference type="Rhea" id="RHEA-COMP:10131"/>
        <dbReference type="Rhea" id="RHEA-COMP:10132"/>
        <dbReference type="Rhea" id="RHEA-COMP:13555"/>
        <dbReference type="Rhea" id="RHEA-COMP:13556"/>
        <dbReference type="ChEBI" id="CHEBI:29950"/>
        <dbReference type="ChEBI" id="CHEBI:82612"/>
        <dbReference type="ChEBI" id="CHEBI:137386"/>
        <dbReference type="ChEBI" id="CHEBI:137387"/>
        <dbReference type="EC" id="2.1.1.63"/>
    </reaction>
</comment>
<dbReference type="GO" id="GO:0032259">
    <property type="term" value="P:methylation"/>
    <property type="evidence" value="ECO:0007669"/>
    <property type="project" value="UniProtKB-KW"/>
</dbReference>
<organism evidence="11 12">
    <name type="scientific">Desulfofundulus australicus DSM 11792</name>
    <dbReference type="NCBI Taxonomy" id="1121425"/>
    <lineage>
        <taxon>Bacteria</taxon>
        <taxon>Bacillati</taxon>
        <taxon>Bacillota</taxon>
        <taxon>Clostridia</taxon>
        <taxon>Eubacteriales</taxon>
        <taxon>Peptococcaceae</taxon>
        <taxon>Desulfofundulus</taxon>
    </lineage>
</organism>
<evidence type="ECO:0000256" key="3">
    <source>
        <dbReference type="ARBA" id="ARBA00011918"/>
    </source>
</evidence>
<dbReference type="Pfam" id="PF01035">
    <property type="entry name" value="DNA_binding_1"/>
    <property type="match status" value="1"/>
</dbReference>
<dbReference type="SUPFAM" id="SSF53155">
    <property type="entry name" value="Methylated DNA-protein cysteine methyltransferase domain"/>
    <property type="match status" value="1"/>
</dbReference>
<evidence type="ECO:0000256" key="1">
    <source>
        <dbReference type="ARBA" id="ARBA00001286"/>
    </source>
</evidence>
<dbReference type="PANTHER" id="PTHR10815">
    <property type="entry name" value="METHYLATED-DNA--PROTEIN-CYSTEINE METHYLTRANSFERASE"/>
    <property type="match status" value="1"/>
</dbReference>
<evidence type="ECO:0000313" key="11">
    <source>
        <dbReference type="EMBL" id="SHF45055.1"/>
    </source>
</evidence>
<sequence length="187" mass="20343">MGNIHLLPTVAGWVGTAWSERGLVALTFPRPHREEALAALRDESGCGANCRGGPAAGKWLSTLKERLNRYFRGRRVSFTDIPVDLSLYRPFTARVLETVRHIGYGQLWSYRQVAEAAGYPRAARAAGGAVRANRVPLVIPCHRVICSDGSPGGFGGGLPLKQWLLELEGVRPGPAGRYQLTNGPVMR</sequence>
<dbReference type="PANTHER" id="PTHR10815:SF13">
    <property type="entry name" value="METHYLATED-DNA--PROTEIN-CYSTEINE METHYLTRANSFERASE"/>
    <property type="match status" value="1"/>
</dbReference>
<dbReference type="InterPro" id="IPR036631">
    <property type="entry name" value="MGMT_N_sf"/>
</dbReference>
<proteinExistence type="inferred from homology"/>
<evidence type="ECO:0000256" key="6">
    <source>
        <dbReference type="ARBA" id="ARBA00022763"/>
    </source>
</evidence>
<evidence type="ECO:0000256" key="7">
    <source>
        <dbReference type="ARBA" id="ARBA00023204"/>
    </source>
</evidence>
<dbReference type="SUPFAM" id="SSF46767">
    <property type="entry name" value="Methylated DNA-protein cysteine methyltransferase, C-terminal domain"/>
    <property type="match status" value="1"/>
</dbReference>
<dbReference type="EC" id="2.1.1.63" evidence="3"/>
<evidence type="ECO:0000259" key="9">
    <source>
        <dbReference type="Pfam" id="PF01035"/>
    </source>
</evidence>
<dbReference type="AlphaFoldDB" id="A0A1M5BRG3"/>
<evidence type="ECO:0000256" key="2">
    <source>
        <dbReference type="ARBA" id="ARBA00008711"/>
    </source>
</evidence>
<keyword evidence="4 11" id="KW-0489">Methyltransferase</keyword>
<dbReference type="NCBIfam" id="TIGR00589">
    <property type="entry name" value="ogt"/>
    <property type="match status" value="1"/>
</dbReference>
<keyword evidence="7" id="KW-0234">DNA repair</keyword>
<dbReference type="Proteomes" id="UP000184196">
    <property type="component" value="Unassembled WGS sequence"/>
</dbReference>
<dbReference type="GO" id="GO:0006281">
    <property type="term" value="P:DNA repair"/>
    <property type="evidence" value="ECO:0007669"/>
    <property type="project" value="UniProtKB-KW"/>
</dbReference>
<feature type="domain" description="Methylguanine DNA methyltransferase ribonuclease-like" evidence="10">
    <location>
        <begin position="19"/>
        <end position="85"/>
    </location>
</feature>
<evidence type="ECO:0000259" key="10">
    <source>
        <dbReference type="Pfam" id="PF02870"/>
    </source>
</evidence>
<dbReference type="Gene3D" id="1.10.10.10">
    <property type="entry name" value="Winged helix-like DNA-binding domain superfamily/Winged helix DNA-binding domain"/>
    <property type="match status" value="1"/>
</dbReference>
<dbReference type="Pfam" id="PF02870">
    <property type="entry name" value="Methyltransf_1N"/>
    <property type="match status" value="1"/>
</dbReference>
<dbReference type="PROSITE" id="PS00374">
    <property type="entry name" value="MGMT"/>
    <property type="match status" value="1"/>
</dbReference>
<comment type="catalytic activity">
    <reaction evidence="8">
        <text>a 6-O-methyl-2'-deoxyguanosine in DNA + L-cysteinyl-[protein] = S-methyl-L-cysteinyl-[protein] + a 2'-deoxyguanosine in DNA</text>
        <dbReference type="Rhea" id="RHEA:24000"/>
        <dbReference type="Rhea" id="RHEA-COMP:10131"/>
        <dbReference type="Rhea" id="RHEA-COMP:10132"/>
        <dbReference type="Rhea" id="RHEA-COMP:11367"/>
        <dbReference type="Rhea" id="RHEA-COMP:11368"/>
        <dbReference type="ChEBI" id="CHEBI:29950"/>
        <dbReference type="ChEBI" id="CHEBI:82612"/>
        <dbReference type="ChEBI" id="CHEBI:85445"/>
        <dbReference type="ChEBI" id="CHEBI:85448"/>
        <dbReference type="EC" id="2.1.1.63"/>
    </reaction>
</comment>
<dbReference type="InterPro" id="IPR008332">
    <property type="entry name" value="MethylG_MeTrfase_N"/>
</dbReference>
<feature type="domain" description="Methylated-DNA-[protein]-cysteine S-methyltransferase DNA binding" evidence="9">
    <location>
        <begin position="90"/>
        <end position="170"/>
    </location>
</feature>
<dbReference type="EMBL" id="FQUW01000030">
    <property type="protein sequence ID" value="SHF45055.1"/>
    <property type="molecule type" value="Genomic_DNA"/>
</dbReference>
<dbReference type="OrthoDB" id="9789813at2"/>
<evidence type="ECO:0000256" key="8">
    <source>
        <dbReference type="ARBA" id="ARBA00049348"/>
    </source>
</evidence>
<protein>
    <recommendedName>
        <fullName evidence="3">methylated-DNA--[protein]-cysteine S-methyltransferase</fullName>
        <ecNumber evidence="3">2.1.1.63</ecNumber>
    </recommendedName>
</protein>